<reference evidence="1" key="1">
    <citation type="submission" date="2020-01" db="EMBL/GenBank/DDBJ databases">
        <authorList>
            <person name="Mishra B."/>
        </authorList>
    </citation>
    <scope>NUCLEOTIDE SEQUENCE [LARGE SCALE GENOMIC DNA]</scope>
</reference>
<accession>A0A6D2IFJ3</accession>
<dbReference type="AlphaFoldDB" id="A0A6D2IFJ3"/>
<sequence length="116" mass="13118">MGGNRCKHGDGLWLCFEFNMNYSQVIIGVFKISIYGRSGMCLRFSWSVRIQKSTMVLLLLGITKRIGITWFLGEHYGKVMRSPRGCVIHLILKACCIECMSVPVAIGSCHWTLIET</sequence>
<evidence type="ECO:0000313" key="1">
    <source>
        <dbReference type="EMBL" id="CAA7027646.1"/>
    </source>
</evidence>
<proteinExistence type="predicted"/>
<dbReference type="EMBL" id="CACVBM020001059">
    <property type="protein sequence ID" value="CAA7027646.1"/>
    <property type="molecule type" value="Genomic_DNA"/>
</dbReference>
<evidence type="ECO:0000313" key="2">
    <source>
        <dbReference type="Proteomes" id="UP000467841"/>
    </source>
</evidence>
<protein>
    <submittedName>
        <fullName evidence="1">Uncharacterized protein</fullName>
    </submittedName>
</protein>
<name>A0A6D2IFJ3_9BRAS</name>
<comment type="caution">
    <text evidence="1">The sequence shown here is derived from an EMBL/GenBank/DDBJ whole genome shotgun (WGS) entry which is preliminary data.</text>
</comment>
<dbReference type="Proteomes" id="UP000467841">
    <property type="component" value="Unassembled WGS sequence"/>
</dbReference>
<organism evidence="1 2">
    <name type="scientific">Microthlaspi erraticum</name>
    <dbReference type="NCBI Taxonomy" id="1685480"/>
    <lineage>
        <taxon>Eukaryota</taxon>
        <taxon>Viridiplantae</taxon>
        <taxon>Streptophyta</taxon>
        <taxon>Embryophyta</taxon>
        <taxon>Tracheophyta</taxon>
        <taxon>Spermatophyta</taxon>
        <taxon>Magnoliopsida</taxon>
        <taxon>eudicotyledons</taxon>
        <taxon>Gunneridae</taxon>
        <taxon>Pentapetalae</taxon>
        <taxon>rosids</taxon>
        <taxon>malvids</taxon>
        <taxon>Brassicales</taxon>
        <taxon>Brassicaceae</taxon>
        <taxon>Coluteocarpeae</taxon>
        <taxon>Microthlaspi</taxon>
    </lineage>
</organism>
<gene>
    <name evidence="1" type="ORF">MERR_LOCUS14881</name>
</gene>
<keyword evidence="2" id="KW-1185">Reference proteome</keyword>